<dbReference type="InterPro" id="IPR031107">
    <property type="entry name" value="Small_HSP"/>
</dbReference>
<dbReference type="Pfam" id="PF00011">
    <property type="entry name" value="HSP20"/>
    <property type="match status" value="1"/>
</dbReference>
<evidence type="ECO:0000256" key="1">
    <source>
        <dbReference type="PROSITE-ProRule" id="PRU00285"/>
    </source>
</evidence>
<dbReference type="Proteomes" id="UP001204621">
    <property type="component" value="Unassembled WGS sequence"/>
</dbReference>
<dbReference type="PROSITE" id="PS01031">
    <property type="entry name" value="SHSP"/>
    <property type="match status" value="1"/>
</dbReference>
<protein>
    <submittedName>
        <fullName evidence="4">Hsp20/alpha crystallin family protein</fullName>
    </submittedName>
</protein>
<dbReference type="InterPro" id="IPR008978">
    <property type="entry name" value="HSP20-like_chaperone"/>
</dbReference>
<dbReference type="CDD" id="cd06464">
    <property type="entry name" value="ACD_sHsps-like"/>
    <property type="match status" value="1"/>
</dbReference>
<accession>A0ABT2CSD0</accession>
<gene>
    <name evidence="4" type="ORF">NX778_02335</name>
</gene>
<feature type="domain" description="SHSP" evidence="3">
    <location>
        <begin position="34"/>
        <end position="148"/>
    </location>
</feature>
<keyword evidence="5" id="KW-1185">Reference proteome</keyword>
<dbReference type="Gene3D" id="2.60.40.790">
    <property type="match status" value="1"/>
</dbReference>
<reference evidence="4 5" key="1">
    <citation type="submission" date="2022-08" db="EMBL/GenBank/DDBJ databases">
        <title>Reclassification of Massilia species as members of the genera Telluria, Duganella, Pseudoduganella, Mokoshia gen. nov. and Zemynaea gen. nov. using orthogonal and non-orthogonal genome-based approaches.</title>
        <authorList>
            <person name="Bowman J.P."/>
        </authorList>
    </citation>
    <scope>NUCLEOTIDE SEQUENCE [LARGE SCALE GENOMIC DNA]</scope>
    <source>
        <strain evidence="4 5">JCM 31606</strain>
    </source>
</reference>
<name>A0ABT2CSD0_9BURK</name>
<dbReference type="RefSeq" id="WP_258810065.1">
    <property type="nucleotide sequence ID" value="NZ_JANUGU010000001.1"/>
</dbReference>
<comment type="caution">
    <text evidence="4">The sequence shown here is derived from an EMBL/GenBank/DDBJ whole genome shotgun (WGS) entry which is preliminary data.</text>
</comment>
<evidence type="ECO:0000256" key="2">
    <source>
        <dbReference type="RuleBase" id="RU003616"/>
    </source>
</evidence>
<organism evidence="4 5">
    <name type="scientific">Massilia terrae</name>
    <dbReference type="NCBI Taxonomy" id="1811224"/>
    <lineage>
        <taxon>Bacteria</taxon>
        <taxon>Pseudomonadati</taxon>
        <taxon>Pseudomonadota</taxon>
        <taxon>Betaproteobacteria</taxon>
        <taxon>Burkholderiales</taxon>
        <taxon>Oxalobacteraceae</taxon>
        <taxon>Telluria group</taxon>
        <taxon>Massilia</taxon>
    </lineage>
</organism>
<proteinExistence type="inferred from homology"/>
<dbReference type="InterPro" id="IPR002068">
    <property type="entry name" value="A-crystallin/Hsp20_dom"/>
</dbReference>
<comment type="similarity">
    <text evidence="1 2">Belongs to the small heat shock protein (HSP20) family.</text>
</comment>
<evidence type="ECO:0000313" key="4">
    <source>
        <dbReference type="EMBL" id="MCS0656895.1"/>
    </source>
</evidence>
<dbReference type="PANTHER" id="PTHR11527">
    <property type="entry name" value="HEAT-SHOCK PROTEIN 20 FAMILY MEMBER"/>
    <property type="match status" value="1"/>
</dbReference>
<dbReference type="SUPFAM" id="SSF49764">
    <property type="entry name" value="HSP20-like chaperones"/>
    <property type="match status" value="1"/>
</dbReference>
<dbReference type="EMBL" id="JANUGU010000001">
    <property type="protein sequence ID" value="MCS0656895.1"/>
    <property type="molecule type" value="Genomic_DNA"/>
</dbReference>
<evidence type="ECO:0000259" key="3">
    <source>
        <dbReference type="PROSITE" id="PS01031"/>
    </source>
</evidence>
<sequence>MANKLSRYDPFGTITRMAPMRALDDWFHEMTPRSLRDLTAEPMIGLDIAESEQAYTVRAEIPGVKKEDIKVEVQGNRVTIAAESRRESEQKEGERIVRSELFYGEQHRSFTLDQDIDESKASAKYVDGVLELNLPKKAGGSASKLQIS</sequence>
<evidence type="ECO:0000313" key="5">
    <source>
        <dbReference type="Proteomes" id="UP001204621"/>
    </source>
</evidence>